<dbReference type="SUPFAM" id="SSF81886">
    <property type="entry name" value="Helical scaffold and wing domains of SecA"/>
    <property type="match status" value="1"/>
</dbReference>
<evidence type="ECO:0000256" key="15">
    <source>
        <dbReference type="HAMAP-Rule" id="MF_01382"/>
    </source>
</evidence>
<evidence type="ECO:0000256" key="17">
    <source>
        <dbReference type="SAM" id="MobiDB-lite"/>
    </source>
</evidence>
<evidence type="ECO:0000256" key="8">
    <source>
        <dbReference type="ARBA" id="ARBA00022741"/>
    </source>
</evidence>
<evidence type="ECO:0000256" key="2">
    <source>
        <dbReference type="ARBA" id="ARBA00004170"/>
    </source>
</evidence>
<feature type="region of interest" description="Disordered" evidence="17">
    <location>
        <begin position="514"/>
        <end position="536"/>
    </location>
</feature>
<keyword evidence="8 15" id="KW-0547">Nucleotide-binding</keyword>
<dbReference type="EMBL" id="LWDV01000010">
    <property type="protein sequence ID" value="OCL25485.1"/>
    <property type="molecule type" value="Genomic_DNA"/>
</dbReference>
<protein>
    <recommendedName>
        <fullName evidence="15 16">Protein translocase subunit SecA</fullName>
        <ecNumber evidence="15">7.4.2.8</ecNumber>
    </recommendedName>
</protein>
<dbReference type="InterPro" id="IPR027417">
    <property type="entry name" value="P-loop_NTPase"/>
</dbReference>
<keyword evidence="4 15" id="KW-0813">Transport</keyword>
<dbReference type="GO" id="GO:0005829">
    <property type="term" value="C:cytosol"/>
    <property type="evidence" value="ECO:0007669"/>
    <property type="project" value="TreeGrafter"/>
</dbReference>
<dbReference type="GO" id="GO:0043952">
    <property type="term" value="P:protein transport by the Sec complex"/>
    <property type="evidence" value="ECO:0007669"/>
    <property type="project" value="TreeGrafter"/>
</dbReference>
<dbReference type="InterPro" id="IPR036266">
    <property type="entry name" value="SecA_Wing/Scaffold_sf"/>
</dbReference>
<dbReference type="Gene3D" id="3.90.1440.10">
    <property type="entry name" value="SecA, preprotein cross-linking domain"/>
    <property type="match status" value="1"/>
</dbReference>
<dbReference type="InterPro" id="IPR011130">
    <property type="entry name" value="SecA_preprotein_X-link_dom"/>
</dbReference>
<dbReference type="EC" id="7.4.2.8" evidence="15"/>
<dbReference type="FunFam" id="3.90.1440.10:FF:000002">
    <property type="entry name" value="Protein translocase subunit SecA"/>
    <property type="match status" value="1"/>
</dbReference>
<sequence length="852" mass="97496">MFKLLKKLFTDPNEKELRKLEPIVEEINNLERKIGSLTDVELKKKTDEFKDRLAQGETLDQILPEAFAVVREASKRTTGMCHYDVQLIGGIVLHQGKIAEMKTGEGKTLVATLPVYLNALTGKGVHVITVNDYLAERDSEWMGQIYEFLGLEVGLVLEDMDYDERKKAYQADITYGTNNQFGFDYLRDNMAVDDEHLVQRELHYCIVDEVDSILIDEARTPLIISGPTQQSPSLYYKFAEIAKKLNSEEHYTVDEKASSITLTDEGNDKVESVLGIDNLYDNQYMDYLHHINQALRAKELMKRDKDYIVKDGEVHIVDEFTGRLMSGRRYSEGLHQAIEAKEGVQIQKESQTLASITFQNYFRMYDKLAGMTGTAATEETEFEEIYNLKVVVIPTNEPVAREDLPDVIYKTEDAKFNAVVADIKERYKKGQPVLVGTVSIEKSEELSRRLKQAHVPHEVLNAKYHEREAEIVKRAGQRGAITIATNMAGRGTDIVLGDGVDKLGGLHVVGTERHESRRIDNQLRGRSGRQGDPGSSRFYVSLEDDLMRLFGSDRIAGVMNTLGLEDDQPIEHNLITKSIANAQNRVESRNFEIRKSILEYDDVLNKQRQVIYNQRRKVLEGEDLEEIIFGMAEQWLDESLDIYINDKVHPDEWDLEGLVNYLANQLKGLDLSKEELERLSREEIKDELFNKFTTAYQARRAELGNDGMEELEKVVMLKIIDQKWMDHLHAIDDLRQGIGLRAYGQRDPLIEYKFESFEMFKQMSSWIREDIIKYLFAIEVVRNDSIEDNRSFNYGHGPLTTAYDTVRPPVQGQGQQEGEVKLKPIVKGEEPGRNDPCLCGSGKKYKKCCINK</sequence>
<dbReference type="SUPFAM" id="SSF52540">
    <property type="entry name" value="P-loop containing nucleoside triphosphate hydrolases"/>
    <property type="match status" value="2"/>
</dbReference>
<dbReference type="FunFam" id="3.40.50.300:FF:000334">
    <property type="entry name" value="Protein translocase subunit SecA"/>
    <property type="match status" value="1"/>
</dbReference>
<feature type="binding site" evidence="15">
    <location>
        <begin position="104"/>
        <end position="108"/>
    </location>
    <ligand>
        <name>ATP</name>
        <dbReference type="ChEBI" id="CHEBI:30616"/>
    </ligand>
</feature>
<dbReference type="GO" id="GO:0065002">
    <property type="term" value="P:intracellular protein transmembrane transport"/>
    <property type="evidence" value="ECO:0007669"/>
    <property type="project" value="UniProtKB-UniRule"/>
</dbReference>
<evidence type="ECO:0000256" key="3">
    <source>
        <dbReference type="ARBA" id="ARBA00007650"/>
    </source>
</evidence>
<dbReference type="Gene3D" id="1.10.3060.10">
    <property type="entry name" value="Helical scaffold and wing domains of SecA"/>
    <property type="match status" value="1"/>
</dbReference>
<comment type="similarity">
    <text evidence="3 15 16">Belongs to the SecA family.</text>
</comment>
<dbReference type="InterPro" id="IPR020937">
    <property type="entry name" value="SecA_CS"/>
</dbReference>
<keyword evidence="13 15" id="KW-0811">Translocation</keyword>
<dbReference type="GO" id="GO:0017038">
    <property type="term" value="P:protein import"/>
    <property type="evidence" value="ECO:0007669"/>
    <property type="project" value="InterPro"/>
</dbReference>
<dbReference type="CDD" id="cd18803">
    <property type="entry name" value="SF2_C_secA"/>
    <property type="match status" value="1"/>
</dbReference>
<keyword evidence="22" id="KW-1185">Reference proteome</keyword>
<evidence type="ECO:0000256" key="11">
    <source>
        <dbReference type="ARBA" id="ARBA00022927"/>
    </source>
</evidence>
<evidence type="ECO:0000313" key="21">
    <source>
        <dbReference type="EMBL" id="OCL25485.1"/>
    </source>
</evidence>
<keyword evidence="10 15" id="KW-0067">ATP-binding</keyword>
<dbReference type="GO" id="GO:0006605">
    <property type="term" value="P:protein targeting"/>
    <property type="evidence" value="ECO:0007669"/>
    <property type="project" value="UniProtKB-UniRule"/>
</dbReference>
<evidence type="ECO:0000256" key="16">
    <source>
        <dbReference type="RuleBase" id="RU003874"/>
    </source>
</evidence>
<dbReference type="SMART" id="SM00957">
    <property type="entry name" value="SecA_DEAD"/>
    <property type="match status" value="1"/>
</dbReference>
<dbReference type="PROSITE" id="PS01312">
    <property type="entry name" value="SECA"/>
    <property type="match status" value="1"/>
</dbReference>
<keyword evidence="11 15" id="KW-0653">Protein transport</keyword>
<comment type="catalytic activity">
    <reaction evidence="15">
        <text>ATP + H2O + cellular proteinSide 1 = ADP + phosphate + cellular proteinSide 2.</text>
        <dbReference type="EC" id="7.4.2.8"/>
    </reaction>
</comment>
<dbReference type="GO" id="GO:0008564">
    <property type="term" value="F:protein-exporting ATPase activity"/>
    <property type="evidence" value="ECO:0007669"/>
    <property type="project" value="UniProtKB-EC"/>
</dbReference>
<dbReference type="GO" id="GO:0046872">
    <property type="term" value="F:metal ion binding"/>
    <property type="evidence" value="ECO:0007669"/>
    <property type="project" value="UniProtKB-KW"/>
</dbReference>
<dbReference type="Proteomes" id="UP000093514">
    <property type="component" value="Unassembled WGS sequence"/>
</dbReference>
<dbReference type="Pfam" id="PF07516">
    <property type="entry name" value="SecA_SW"/>
    <property type="match status" value="1"/>
</dbReference>
<dbReference type="Pfam" id="PF01043">
    <property type="entry name" value="SecA_PP_bind"/>
    <property type="match status" value="1"/>
</dbReference>
<dbReference type="PANTHER" id="PTHR30612">
    <property type="entry name" value="SECA INNER MEMBRANE COMPONENT OF SEC PROTEIN SECRETION SYSTEM"/>
    <property type="match status" value="1"/>
</dbReference>
<dbReference type="InterPro" id="IPR000185">
    <property type="entry name" value="SecA"/>
</dbReference>
<gene>
    <name evidence="15 21" type="primary">secA</name>
    <name evidence="21" type="ORF">U472_14155</name>
</gene>
<dbReference type="InterPro" id="IPR014001">
    <property type="entry name" value="Helicase_ATP-bd"/>
</dbReference>
<accession>A0A1C0A5S1</accession>
<comment type="subunit">
    <text evidence="15">Monomer and homodimer. Part of the essential Sec protein translocation apparatus which comprises SecA, SecYEG and auxiliary proteins SecDF. Other proteins may also be involved.</text>
</comment>
<dbReference type="Pfam" id="PF07517">
    <property type="entry name" value="SecA_DEAD"/>
    <property type="match status" value="1"/>
</dbReference>
<dbReference type="InterPro" id="IPR001650">
    <property type="entry name" value="Helicase_C-like"/>
</dbReference>
<dbReference type="SUPFAM" id="SSF81767">
    <property type="entry name" value="Pre-protein crosslinking domain of SecA"/>
    <property type="match status" value="1"/>
</dbReference>
<dbReference type="PRINTS" id="PR00906">
    <property type="entry name" value="SECA"/>
</dbReference>
<evidence type="ECO:0000256" key="6">
    <source>
        <dbReference type="ARBA" id="ARBA00022490"/>
    </source>
</evidence>
<dbReference type="InterPro" id="IPR044722">
    <property type="entry name" value="SecA_SF2_C"/>
</dbReference>
<evidence type="ECO:0000259" key="20">
    <source>
        <dbReference type="PROSITE" id="PS51196"/>
    </source>
</evidence>
<feature type="binding site" evidence="15">
    <location>
        <position position="86"/>
    </location>
    <ligand>
        <name>ATP</name>
        <dbReference type="ChEBI" id="CHEBI:30616"/>
    </ligand>
</feature>
<dbReference type="PANTHER" id="PTHR30612:SF0">
    <property type="entry name" value="CHLOROPLAST PROTEIN-TRANSPORTING ATPASE"/>
    <property type="match status" value="1"/>
</dbReference>
<dbReference type="InterPro" id="IPR036670">
    <property type="entry name" value="SecA_X-link_sf"/>
</dbReference>
<keyword evidence="6 15" id="KW-0963">Cytoplasm</keyword>
<reference evidence="22" key="1">
    <citation type="submission" date="2016-07" db="EMBL/GenBank/DDBJ databases">
        <authorList>
            <person name="Florea S."/>
            <person name="Webb J.S."/>
            <person name="Jaromczyk J."/>
            <person name="Schardl C.L."/>
        </authorList>
    </citation>
    <scope>NUCLEOTIDE SEQUENCE [LARGE SCALE GENOMIC DNA]</scope>
    <source>
        <strain evidence="22">Z6</strain>
    </source>
</reference>
<dbReference type="CDD" id="cd17928">
    <property type="entry name" value="DEXDc_SecA"/>
    <property type="match status" value="1"/>
</dbReference>
<dbReference type="InterPro" id="IPR011116">
    <property type="entry name" value="SecA_Wing/Scaffold"/>
</dbReference>
<dbReference type="InterPro" id="IPR014018">
    <property type="entry name" value="SecA_motor_DEAD"/>
</dbReference>
<keyword evidence="5 15" id="KW-1003">Cell membrane</keyword>
<reference evidence="21 22" key="2">
    <citation type="submission" date="2016-08" db="EMBL/GenBank/DDBJ databases">
        <title>Orenia metallireducens sp. nov. strain Z6, a Novel Metal-reducing Firmicute from the Deep Subsurface.</title>
        <authorList>
            <person name="Maxim B.I."/>
            <person name="Kenneth K."/>
            <person name="Flynn T.M."/>
            <person name="Oloughlin E.J."/>
            <person name="Locke R.A."/>
            <person name="Weber J.R."/>
            <person name="Egan S.M."/>
            <person name="Mackie R.I."/>
            <person name="Cann I.K."/>
        </authorList>
    </citation>
    <scope>NUCLEOTIDE SEQUENCE [LARGE SCALE GENOMIC DNA]</scope>
    <source>
        <strain evidence="21 22">Z6</strain>
    </source>
</reference>
<comment type="caution">
    <text evidence="21">The sequence shown here is derived from an EMBL/GenBank/DDBJ whole genome shotgun (WGS) entry which is preliminary data.</text>
</comment>
<dbReference type="Pfam" id="PF21090">
    <property type="entry name" value="P-loop_SecA"/>
    <property type="match status" value="1"/>
</dbReference>
<evidence type="ECO:0000256" key="5">
    <source>
        <dbReference type="ARBA" id="ARBA00022475"/>
    </source>
</evidence>
<proteinExistence type="inferred from homology"/>
<dbReference type="InterPro" id="IPR004027">
    <property type="entry name" value="SEC_C_motif"/>
</dbReference>
<evidence type="ECO:0000256" key="9">
    <source>
        <dbReference type="ARBA" id="ARBA00022833"/>
    </source>
</evidence>
<comment type="function">
    <text evidence="15">Part of the Sec protein translocase complex. Interacts with the SecYEG preprotein conducting channel. Has a central role in coupling the hydrolysis of ATP to the transfer of proteins into and across the cell membrane, serving as an ATP-driven molecular motor driving the stepwise translocation of polypeptide chains across the membrane.</text>
</comment>
<evidence type="ECO:0000259" key="19">
    <source>
        <dbReference type="PROSITE" id="PS51194"/>
    </source>
</evidence>
<keyword evidence="12 15" id="KW-1278">Translocase</keyword>
<feature type="binding site" evidence="15">
    <location>
        <position position="493"/>
    </location>
    <ligand>
        <name>ATP</name>
        <dbReference type="ChEBI" id="CHEBI:30616"/>
    </ligand>
</feature>
<keyword evidence="9" id="KW-0862">Zinc</keyword>
<dbReference type="HAMAP" id="MF_01382">
    <property type="entry name" value="SecA"/>
    <property type="match status" value="1"/>
</dbReference>
<dbReference type="Pfam" id="PF02810">
    <property type="entry name" value="SEC-C"/>
    <property type="match status" value="1"/>
</dbReference>
<dbReference type="Gene3D" id="3.40.50.300">
    <property type="entry name" value="P-loop containing nucleotide triphosphate hydrolases"/>
    <property type="match status" value="3"/>
</dbReference>
<dbReference type="GO" id="GO:0005886">
    <property type="term" value="C:plasma membrane"/>
    <property type="evidence" value="ECO:0007669"/>
    <property type="project" value="UniProtKB-SubCell"/>
</dbReference>
<dbReference type="NCBIfam" id="TIGR00963">
    <property type="entry name" value="secA"/>
    <property type="match status" value="1"/>
</dbReference>
<dbReference type="PROSITE" id="PS51192">
    <property type="entry name" value="HELICASE_ATP_BIND_1"/>
    <property type="match status" value="1"/>
</dbReference>
<dbReference type="Gene3D" id="3.10.450.50">
    <property type="match status" value="1"/>
</dbReference>
<dbReference type="FunFam" id="3.40.50.300:FF:000429">
    <property type="entry name" value="Preprotein translocase subunit SecA"/>
    <property type="match status" value="1"/>
</dbReference>
<organism evidence="21 22">
    <name type="scientific">Orenia metallireducens</name>
    <dbReference type="NCBI Taxonomy" id="1413210"/>
    <lineage>
        <taxon>Bacteria</taxon>
        <taxon>Bacillati</taxon>
        <taxon>Bacillota</taxon>
        <taxon>Clostridia</taxon>
        <taxon>Halanaerobiales</taxon>
        <taxon>Halobacteroidaceae</taxon>
        <taxon>Orenia</taxon>
    </lineage>
</organism>
<dbReference type="PROSITE" id="PS51194">
    <property type="entry name" value="HELICASE_CTER"/>
    <property type="match status" value="1"/>
</dbReference>
<feature type="domain" description="Helicase C-terminal" evidence="19">
    <location>
        <begin position="403"/>
        <end position="597"/>
    </location>
</feature>
<dbReference type="PROSITE" id="PS51196">
    <property type="entry name" value="SECA_MOTOR_DEAD"/>
    <property type="match status" value="1"/>
</dbReference>
<evidence type="ECO:0000256" key="10">
    <source>
        <dbReference type="ARBA" id="ARBA00022840"/>
    </source>
</evidence>
<evidence type="ECO:0000256" key="14">
    <source>
        <dbReference type="ARBA" id="ARBA00023136"/>
    </source>
</evidence>
<comment type="cofactor">
    <cofactor evidence="1">
        <name>Zn(2+)</name>
        <dbReference type="ChEBI" id="CHEBI:29105"/>
    </cofactor>
</comment>
<dbReference type="GO" id="GO:0031522">
    <property type="term" value="C:cell envelope Sec protein transport complex"/>
    <property type="evidence" value="ECO:0007669"/>
    <property type="project" value="TreeGrafter"/>
</dbReference>
<dbReference type="InterPro" id="IPR011115">
    <property type="entry name" value="SecA_DEAD"/>
</dbReference>
<keyword evidence="7" id="KW-0479">Metal-binding</keyword>
<evidence type="ECO:0000256" key="7">
    <source>
        <dbReference type="ARBA" id="ARBA00022723"/>
    </source>
</evidence>
<evidence type="ECO:0000256" key="12">
    <source>
        <dbReference type="ARBA" id="ARBA00022967"/>
    </source>
</evidence>
<dbReference type="RefSeq" id="WP_068719397.1">
    <property type="nucleotide sequence ID" value="NZ_LWDV01000010.1"/>
</dbReference>
<comment type="subcellular location">
    <subcellularLocation>
        <location evidence="15">Cell membrane</location>
        <topology evidence="15">Peripheral membrane protein</topology>
        <orientation evidence="15">Cytoplasmic side</orientation>
    </subcellularLocation>
    <subcellularLocation>
        <location evidence="15">Cytoplasm</location>
    </subcellularLocation>
    <subcellularLocation>
        <location evidence="2">Membrane</location>
        <topology evidence="2">Peripheral membrane protein</topology>
    </subcellularLocation>
    <text evidence="15">Distribution is 50-50.</text>
</comment>
<evidence type="ECO:0000259" key="18">
    <source>
        <dbReference type="PROSITE" id="PS51192"/>
    </source>
</evidence>
<evidence type="ECO:0000256" key="1">
    <source>
        <dbReference type="ARBA" id="ARBA00001947"/>
    </source>
</evidence>
<dbReference type="FunFam" id="1.10.3060.10:FF:000003">
    <property type="entry name" value="Protein translocase subunit SecA"/>
    <property type="match status" value="1"/>
</dbReference>
<dbReference type="NCBIfam" id="NF009538">
    <property type="entry name" value="PRK12904.1"/>
    <property type="match status" value="1"/>
</dbReference>
<evidence type="ECO:0000256" key="13">
    <source>
        <dbReference type="ARBA" id="ARBA00023010"/>
    </source>
</evidence>
<keyword evidence="14 15" id="KW-0472">Membrane</keyword>
<feature type="domain" description="Helicase ATP-binding" evidence="18">
    <location>
        <begin position="88"/>
        <end position="247"/>
    </location>
</feature>
<feature type="compositionally biased region" description="Basic and acidic residues" evidence="17">
    <location>
        <begin position="514"/>
        <end position="523"/>
    </location>
</feature>
<dbReference type="OrthoDB" id="9805579at2"/>
<name>A0A1C0A5S1_9FIRM</name>
<dbReference type="AlphaFoldDB" id="A0A1C0A5S1"/>
<feature type="domain" description="SecA family profile" evidence="20">
    <location>
        <begin position="2"/>
        <end position="571"/>
    </location>
</feature>
<evidence type="ECO:0000313" key="22">
    <source>
        <dbReference type="Proteomes" id="UP000093514"/>
    </source>
</evidence>
<dbReference type="SMART" id="SM00958">
    <property type="entry name" value="SecA_PP_bind"/>
    <property type="match status" value="1"/>
</dbReference>
<evidence type="ECO:0000256" key="4">
    <source>
        <dbReference type="ARBA" id="ARBA00022448"/>
    </source>
</evidence>
<dbReference type="GO" id="GO:0005524">
    <property type="term" value="F:ATP binding"/>
    <property type="evidence" value="ECO:0007669"/>
    <property type="project" value="UniProtKB-UniRule"/>
</dbReference>
<dbReference type="NCBIfam" id="NF006630">
    <property type="entry name" value="PRK09200.1"/>
    <property type="match status" value="1"/>
</dbReference>